<dbReference type="HOGENOM" id="CLU_801092_0_0_6"/>
<dbReference type="RefSeq" id="WP_004742748.1">
    <property type="nucleotide sequence ID" value="NZ_AFWI01000002.1"/>
</dbReference>
<reference evidence="1 4" key="3">
    <citation type="submission" date="2014-08" db="EMBL/GenBank/DDBJ databases">
        <title>First Complete Genome Sequence of the Shellfish Pathogen Vibrio tubiashii.</title>
        <authorList>
            <person name="Richards G.P."/>
            <person name="Needleman D.S."/>
            <person name="Watson M.A."/>
            <person name="Bono J.L."/>
        </authorList>
    </citation>
    <scope>NUCLEOTIDE SEQUENCE [LARGE SCALE GENOMIC DNA]</scope>
    <source>
        <strain evidence="1 4">ATCC 19109</strain>
    </source>
</reference>
<dbReference type="GeneID" id="23446906"/>
<evidence type="ECO:0000313" key="4">
    <source>
        <dbReference type="Proteomes" id="UP000030071"/>
    </source>
</evidence>
<proteinExistence type="predicted"/>
<gene>
    <name evidence="1" type="ORF">IX91_19435</name>
    <name evidence="2" type="ORF">VITU9109_19045</name>
</gene>
<dbReference type="Proteomes" id="UP000003836">
    <property type="component" value="Unassembled WGS sequence"/>
</dbReference>
<sequence length="345" mass="39662">MELKVVKTLARQSKLTPESIKLIYRKRAGEEVLVRSRGLGNCSGFEVQIGNQTIYLTDRPISYYTSHYHLVTKMQQRILSVAVPIPLYIGQGDMDLQLHRVLNSSIPETAANKWLLDVFSIDVAMAYFNKYFLASNYFSDYKTIIFEAIEAFYLGMDHIAIISLMPVFEAGLRNAQEQILCVDKGNVSAKAFEQGLKDLILVWGRNQVSAYDWYPGKDHNPEVEIEFFTQINPQCDVINAFRLYFAEVLYKTSNGGSGGFNRHLIVHLLKNDFNEPSNFIRIFLALTHILFIESLYNDKVPFFWQGIDEKDVDLGNYIRNTSRSFGDYRCKFLNRMGISNYDLSV</sequence>
<dbReference type="eggNOG" id="ENOG5033GKI">
    <property type="taxonomic scope" value="Bacteria"/>
</dbReference>
<reference evidence="2" key="1">
    <citation type="submission" date="2011-08" db="EMBL/GenBank/DDBJ databases">
        <authorList>
            <person name="Hoffman M."/>
            <person name="Strain E.A."/>
            <person name="Brown E."/>
            <person name="Allard M.W."/>
        </authorList>
    </citation>
    <scope>NUCLEOTIDE SEQUENCE</scope>
    <source>
        <strain evidence="2">ATCC 19109</strain>
    </source>
</reference>
<evidence type="ECO:0000313" key="3">
    <source>
        <dbReference type="Proteomes" id="UP000003836"/>
    </source>
</evidence>
<organism evidence="1 4">
    <name type="scientific">Vibrio tubiashii ATCC 19109</name>
    <dbReference type="NCBI Taxonomy" id="1051646"/>
    <lineage>
        <taxon>Bacteria</taxon>
        <taxon>Pseudomonadati</taxon>
        <taxon>Pseudomonadota</taxon>
        <taxon>Gammaproteobacteria</taxon>
        <taxon>Vibrionales</taxon>
        <taxon>Vibrionaceae</taxon>
        <taxon>Vibrio</taxon>
        <taxon>Vibrio oreintalis group</taxon>
    </lineage>
</organism>
<accession>F9T003</accession>
<protein>
    <submittedName>
        <fullName evidence="1">Uncharacterized protein</fullName>
    </submittedName>
</protein>
<dbReference type="STRING" id="1051646.IX91_19435"/>
<dbReference type="EMBL" id="AFWI01000002">
    <property type="protein sequence ID" value="EGU59081.1"/>
    <property type="molecule type" value="Genomic_DNA"/>
</dbReference>
<dbReference type="Proteomes" id="UP000030071">
    <property type="component" value="Chromosome 2"/>
</dbReference>
<evidence type="ECO:0000313" key="1">
    <source>
        <dbReference type="EMBL" id="AIW16272.1"/>
    </source>
</evidence>
<dbReference type="PATRIC" id="fig|1051646.9.peg.3807"/>
<dbReference type="AlphaFoldDB" id="F9T003"/>
<reference evidence="2 3" key="2">
    <citation type="journal article" date="2012" name="Int. J. Syst. Evol. Microbiol.">
        <title>Vibrio caribbeanicus sp. nov., isolated from the marine sponge Scleritoderma cyanea.</title>
        <authorList>
            <person name="Hoffmann M."/>
            <person name="Monday S.R."/>
            <person name="Allard M.W."/>
            <person name="Strain E.A."/>
            <person name="Whittaker P."/>
            <person name="Naum M."/>
            <person name="McCarthy P.J."/>
            <person name="Lopez J.V."/>
            <person name="Fischer M."/>
            <person name="Brown E.W."/>
        </authorList>
    </citation>
    <scope>NUCLEOTIDE SEQUENCE [LARGE SCALE GENOMIC DNA]</scope>
    <source>
        <strain evidence="2 3">ATCC 19109</strain>
    </source>
</reference>
<dbReference type="KEGG" id="vtu:IX91_19435"/>
<keyword evidence="3" id="KW-1185">Reference proteome</keyword>
<name>F9T003_9VIBR</name>
<dbReference type="EMBL" id="CP009355">
    <property type="protein sequence ID" value="AIW16272.1"/>
    <property type="molecule type" value="Genomic_DNA"/>
</dbReference>
<evidence type="ECO:0000313" key="2">
    <source>
        <dbReference type="EMBL" id="EGU59081.1"/>
    </source>
</evidence>